<dbReference type="SUPFAM" id="SSF56399">
    <property type="entry name" value="ADP-ribosylation"/>
    <property type="match status" value="1"/>
</dbReference>
<keyword evidence="4" id="KW-0800">Toxin</keyword>
<dbReference type="Pfam" id="PF01129">
    <property type="entry name" value="ART"/>
    <property type="match status" value="1"/>
</dbReference>
<keyword evidence="12" id="KW-1015">Disulfide bond</keyword>
<keyword evidence="8" id="KW-0732">Signal</keyword>
<evidence type="ECO:0000256" key="14">
    <source>
        <dbReference type="RuleBase" id="RU361228"/>
    </source>
</evidence>
<comment type="caution">
    <text evidence="15">The sequence shown here is derived from an EMBL/GenBank/DDBJ whole genome shotgun (WGS) entry which is preliminary data.</text>
</comment>
<dbReference type="AlphaFoldDB" id="A0A7K7Y2B2"/>
<evidence type="ECO:0000313" key="15">
    <source>
        <dbReference type="EMBL" id="NXA71991.1"/>
    </source>
</evidence>
<dbReference type="EMBL" id="VZTB01000836">
    <property type="protein sequence ID" value="NXA71991.1"/>
    <property type="molecule type" value="Genomic_DNA"/>
</dbReference>
<gene>
    <name evidence="15" type="primary">Madprt_0</name>
    <name evidence="15" type="ORF">THRLUD_R14404</name>
</gene>
<comment type="subcellular location">
    <subcellularLocation>
        <location evidence="1">Secreted</location>
    </subcellularLocation>
</comment>
<dbReference type="GO" id="GO:0005615">
    <property type="term" value="C:extracellular space"/>
    <property type="evidence" value="ECO:0007669"/>
    <property type="project" value="UniProtKB-ARBA"/>
</dbReference>
<dbReference type="PANTHER" id="PTHR10339">
    <property type="entry name" value="ADP-RIBOSYLTRANSFERASE"/>
    <property type="match status" value="1"/>
</dbReference>
<dbReference type="GO" id="GO:0044194">
    <property type="term" value="C:cytolytic granule"/>
    <property type="evidence" value="ECO:0007669"/>
    <property type="project" value="UniProtKB-ARBA"/>
</dbReference>
<proteinExistence type="inferred from homology"/>
<dbReference type="Gene3D" id="3.90.176.10">
    <property type="entry name" value="Toxin ADP-ribosyltransferase, Chain A, domain 1"/>
    <property type="match status" value="1"/>
</dbReference>
<dbReference type="Proteomes" id="UP000558509">
    <property type="component" value="Unassembled WGS sequence"/>
</dbReference>
<comment type="catalytic activity">
    <reaction evidence="13 14">
        <text>L-arginyl-[protein] + NAD(+) = N(omega)-(ADP-D-ribosyl)-L-arginyl-[protein] + nicotinamide + H(+)</text>
        <dbReference type="Rhea" id="RHEA:19149"/>
        <dbReference type="Rhea" id="RHEA-COMP:10532"/>
        <dbReference type="Rhea" id="RHEA-COMP:15087"/>
        <dbReference type="ChEBI" id="CHEBI:15378"/>
        <dbReference type="ChEBI" id="CHEBI:17154"/>
        <dbReference type="ChEBI" id="CHEBI:29965"/>
        <dbReference type="ChEBI" id="CHEBI:57540"/>
        <dbReference type="ChEBI" id="CHEBI:142554"/>
        <dbReference type="EC" id="2.4.2.31"/>
    </reaction>
</comment>
<keyword evidence="7" id="KW-0548">Nucleotidyltransferase</keyword>
<keyword evidence="5 14" id="KW-0328">Glycosyltransferase</keyword>
<evidence type="ECO:0000256" key="11">
    <source>
        <dbReference type="ARBA" id="ARBA00023027"/>
    </source>
</evidence>
<keyword evidence="10" id="KW-0843">Virulence</keyword>
<evidence type="ECO:0000256" key="9">
    <source>
        <dbReference type="ARBA" id="ARBA00022857"/>
    </source>
</evidence>
<evidence type="ECO:0000313" key="16">
    <source>
        <dbReference type="Proteomes" id="UP000558509"/>
    </source>
</evidence>
<dbReference type="FunFam" id="3.90.176.10:FF:000001">
    <property type="entry name" value="NAD(P)(+)--arginine ADP-ribosyltransferase"/>
    <property type="match status" value="1"/>
</dbReference>
<evidence type="ECO:0000256" key="3">
    <source>
        <dbReference type="ARBA" id="ARBA00022525"/>
    </source>
</evidence>
<sequence>LDMAPDSFDDKYRDCVLAMTEELPALNRSEFQQNPHFAEIWVKAAAEWQSHGAPESSLSPPKAIAVTALTMGLYSIFNEKVRAAGSSRQEYQDNFHYKTLHFLLTQAVVTLRENQGRQCHDVYWGVPGVHFTAVVGQKVRFGYFALMPLSKKVAQGYGTDTMFQVHTCHGVNIEDFSYSLKNREVLIPPFETFKVIGVTREGEKPRIRLNYTEIYSNYSCEWLEGDSTGDSLG</sequence>
<keyword evidence="6 14" id="KW-0808">Transferase</keyword>
<evidence type="ECO:0000256" key="6">
    <source>
        <dbReference type="ARBA" id="ARBA00022679"/>
    </source>
</evidence>
<evidence type="ECO:0000256" key="2">
    <source>
        <dbReference type="ARBA" id="ARBA00009558"/>
    </source>
</evidence>
<accession>A0A7K7Y2B2</accession>
<keyword evidence="9 14" id="KW-0521">NADP</keyword>
<keyword evidence="11 14" id="KW-0520">NAD</keyword>
<dbReference type="GO" id="GO:0016779">
    <property type="term" value="F:nucleotidyltransferase activity"/>
    <property type="evidence" value="ECO:0007669"/>
    <property type="project" value="UniProtKB-KW"/>
</dbReference>
<dbReference type="GO" id="GO:0046677">
    <property type="term" value="P:response to antibiotic"/>
    <property type="evidence" value="ECO:0007669"/>
    <property type="project" value="UniProtKB-ARBA"/>
</dbReference>
<dbReference type="PROSITE" id="PS01291">
    <property type="entry name" value="ART"/>
    <property type="match status" value="1"/>
</dbReference>
<dbReference type="InterPro" id="IPR050999">
    <property type="entry name" value="ADP-ribosyltransferase_ARG"/>
</dbReference>
<dbReference type="GO" id="GO:0106274">
    <property type="term" value="F:NAD+-protein-arginine ADP-ribosyltransferase activity"/>
    <property type="evidence" value="ECO:0007669"/>
    <property type="project" value="UniProtKB-EC"/>
</dbReference>
<dbReference type="PROSITE" id="PS51996">
    <property type="entry name" value="TR_MART"/>
    <property type="match status" value="1"/>
</dbReference>
<protein>
    <recommendedName>
        <fullName evidence="14">NAD(P)(+)--arginine ADP-ribosyltransferase</fullName>
        <ecNumber evidence="14">2.4.2.31</ecNumber>
    </recommendedName>
    <alternativeName>
        <fullName evidence="14">Mono(ADP-ribosyl)transferase</fullName>
    </alternativeName>
</protein>
<organism evidence="15 16">
    <name type="scientific">Thryothorus ludovicianus</name>
    <name type="common">Carolina wren</name>
    <name type="synonym">Sylvia ludoviciana</name>
    <dbReference type="NCBI Taxonomy" id="74200"/>
    <lineage>
        <taxon>Eukaryota</taxon>
        <taxon>Metazoa</taxon>
        <taxon>Chordata</taxon>
        <taxon>Craniata</taxon>
        <taxon>Vertebrata</taxon>
        <taxon>Euteleostomi</taxon>
        <taxon>Archelosauria</taxon>
        <taxon>Archosauria</taxon>
        <taxon>Dinosauria</taxon>
        <taxon>Saurischia</taxon>
        <taxon>Theropoda</taxon>
        <taxon>Coelurosauria</taxon>
        <taxon>Aves</taxon>
        <taxon>Neognathae</taxon>
        <taxon>Neoaves</taxon>
        <taxon>Telluraves</taxon>
        <taxon>Australaves</taxon>
        <taxon>Passeriformes</taxon>
        <taxon>Certhiidae</taxon>
        <taxon>Troglodytinae</taxon>
        <taxon>Thryothorus</taxon>
    </lineage>
</organism>
<evidence type="ECO:0000256" key="8">
    <source>
        <dbReference type="ARBA" id="ARBA00022729"/>
    </source>
</evidence>
<dbReference type="InterPro" id="IPR000768">
    <property type="entry name" value="ART"/>
</dbReference>
<dbReference type="EC" id="2.4.2.31" evidence="14"/>
<evidence type="ECO:0000256" key="1">
    <source>
        <dbReference type="ARBA" id="ARBA00004613"/>
    </source>
</evidence>
<evidence type="ECO:0000256" key="13">
    <source>
        <dbReference type="ARBA" id="ARBA00047597"/>
    </source>
</evidence>
<name>A0A7K7Y2B2_THRLU</name>
<evidence type="ECO:0000256" key="5">
    <source>
        <dbReference type="ARBA" id="ARBA00022676"/>
    </source>
</evidence>
<dbReference type="GO" id="GO:0090729">
    <property type="term" value="F:toxin activity"/>
    <property type="evidence" value="ECO:0007669"/>
    <property type="project" value="UniProtKB-KW"/>
</dbReference>
<dbReference type="PANTHER" id="PTHR10339:SF25">
    <property type="entry name" value="SECRETED EXOENZYME S"/>
    <property type="match status" value="1"/>
</dbReference>
<dbReference type="GO" id="GO:0003950">
    <property type="term" value="F:NAD+ poly-ADP-ribosyltransferase activity"/>
    <property type="evidence" value="ECO:0007669"/>
    <property type="project" value="UniProtKB-ARBA"/>
</dbReference>
<comment type="similarity">
    <text evidence="2 14">Belongs to the Arg-specific ADP-ribosyltransferase family.</text>
</comment>
<reference evidence="15 16" key="1">
    <citation type="submission" date="2019-09" db="EMBL/GenBank/DDBJ databases">
        <title>Bird 10,000 Genomes (B10K) Project - Family phase.</title>
        <authorList>
            <person name="Zhang G."/>
        </authorList>
    </citation>
    <scope>NUCLEOTIDE SEQUENCE [LARGE SCALE GENOMIC DNA]</scope>
    <source>
        <strain evidence="15">B10K-DU-001-68</strain>
        <tissue evidence="15">Muscle</tissue>
    </source>
</reference>
<feature type="non-terminal residue" evidence="15">
    <location>
        <position position="233"/>
    </location>
</feature>
<evidence type="ECO:0000256" key="10">
    <source>
        <dbReference type="ARBA" id="ARBA00023026"/>
    </source>
</evidence>
<dbReference type="PRINTS" id="PR00970">
    <property type="entry name" value="RIBTRNSFRASE"/>
</dbReference>
<keyword evidence="3" id="KW-0964">Secreted</keyword>
<keyword evidence="16" id="KW-1185">Reference proteome</keyword>
<evidence type="ECO:0000256" key="7">
    <source>
        <dbReference type="ARBA" id="ARBA00022695"/>
    </source>
</evidence>
<evidence type="ECO:0000256" key="12">
    <source>
        <dbReference type="ARBA" id="ARBA00023157"/>
    </source>
</evidence>
<feature type="non-terminal residue" evidence="15">
    <location>
        <position position="1"/>
    </location>
</feature>
<evidence type="ECO:0000256" key="4">
    <source>
        <dbReference type="ARBA" id="ARBA00022656"/>
    </source>
</evidence>